<protein>
    <recommendedName>
        <fullName evidence="4">Response regulatory domain-containing protein</fullName>
    </recommendedName>
</protein>
<evidence type="ECO:0000259" key="4">
    <source>
        <dbReference type="PROSITE" id="PS50110"/>
    </source>
</evidence>
<feature type="region of interest" description="Disordered" evidence="3">
    <location>
        <begin position="162"/>
        <end position="306"/>
    </location>
</feature>
<dbReference type="STRING" id="1266370.NITGR_90008"/>
<evidence type="ECO:0000256" key="2">
    <source>
        <dbReference type="PROSITE-ProRule" id="PRU00169"/>
    </source>
</evidence>
<dbReference type="InterPro" id="IPR011006">
    <property type="entry name" value="CheY-like_superfamily"/>
</dbReference>
<dbReference type="InterPro" id="IPR001789">
    <property type="entry name" value="Sig_transdc_resp-reg_receiver"/>
</dbReference>
<reference evidence="5 6" key="1">
    <citation type="journal article" date="2013" name="Front. Microbiol.">
        <title>The genome of Nitrospina gracilis illuminates the metabolism and evolution of the major marine nitrite oxidizer.</title>
        <authorList>
            <person name="Luecker S."/>
            <person name="Nowka B."/>
            <person name="Rattei T."/>
            <person name="Spieck E."/>
            <person name="and Daims H."/>
        </authorList>
    </citation>
    <scope>NUCLEOTIDE SEQUENCE [LARGE SCALE GENOMIC DNA]</scope>
    <source>
        <strain evidence="5 6">3/211</strain>
    </source>
</reference>
<feature type="compositionally biased region" description="Acidic residues" evidence="3">
    <location>
        <begin position="129"/>
        <end position="147"/>
    </location>
</feature>
<dbReference type="EMBL" id="CAQJ01000099">
    <property type="protein sequence ID" value="CCQ91869.1"/>
    <property type="molecule type" value="Genomic_DNA"/>
</dbReference>
<dbReference type="AlphaFoldDB" id="M1ZE91"/>
<dbReference type="SUPFAM" id="SSF52172">
    <property type="entry name" value="CheY-like"/>
    <property type="match status" value="1"/>
</dbReference>
<dbReference type="Proteomes" id="UP000011704">
    <property type="component" value="Unassembled WGS sequence"/>
</dbReference>
<accession>M1ZE91</accession>
<dbReference type="OrthoDB" id="9786548at2"/>
<feature type="domain" description="Response regulatory" evidence="4">
    <location>
        <begin position="4"/>
        <end position="120"/>
    </location>
</feature>
<evidence type="ECO:0000313" key="6">
    <source>
        <dbReference type="Proteomes" id="UP000011704"/>
    </source>
</evidence>
<dbReference type="HOGENOM" id="CLU_762522_0_0_0"/>
<dbReference type="Pfam" id="PF00072">
    <property type="entry name" value="Response_reg"/>
    <property type="match status" value="1"/>
</dbReference>
<dbReference type="PANTHER" id="PTHR44591">
    <property type="entry name" value="STRESS RESPONSE REGULATOR PROTEIN 1"/>
    <property type="match status" value="1"/>
</dbReference>
<feature type="region of interest" description="Disordered" evidence="3">
    <location>
        <begin position="126"/>
        <end position="147"/>
    </location>
</feature>
<keyword evidence="6" id="KW-1185">Reference proteome</keyword>
<dbReference type="InterPro" id="IPR050595">
    <property type="entry name" value="Bact_response_regulator"/>
</dbReference>
<organism evidence="5 6">
    <name type="scientific">Nitrospina gracilis (strain 3/211)</name>
    <dbReference type="NCBI Taxonomy" id="1266370"/>
    <lineage>
        <taxon>Bacteria</taxon>
        <taxon>Pseudomonadati</taxon>
        <taxon>Nitrospinota/Tectimicrobiota group</taxon>
        <taxon>Nitrospinota</taxon>
        <taxon>Nitrospinia</taxon>
        <taxon>Nitrospinales</taxon>
        <taxon>Nitrospinaceae</taxon>
        <taxon>Nitrospina</taxon>
    </lineage>
</organism>
<dbReference type="SMART" id="SM00448">
    <property type="entry name" value="REC"/>
    <property type="match status" value="1"/>
</dbReference>
<evidence type="ECO:0000256" key="1">
    <source>
        <dbReference type="ARBA" id="ARBA00022553"/>
    </source>
</evidence>
<dbReference type="PANTHER" id="PTHR44591:SF3">
    <property type="entry name" value="RESPONSE REGULATORY DOMAIN-CONTAINING PROTEIN"/>
    <property type="match status" value="1"/>
</dbReference>
<dbReference type="RefSeq" id="WP_005011154.1">
    <property type="nucleotide sequence ID" value="NZ_HG422173.1"/>
</dbReference>
<evidence type="ECO:0000313" key="5">
    <source>
        <dbReference type="EMBL" id="CCQ91869.1"/>
    </source>
</evidence>
<evidence type="ECO:0000256" key="3">
    <source>
        <dbReference type="SAM" id="MobiDB-lite"/>
    </source>
</evidence>
<name>M1ZE91_NITG3</name>
<feature type="compositionally biased region" description="Polar residues" evidence="3">
    <location>
        <begin position="280"/>
        <end position="292"/>
    </location>
</feature>
<dbReference type="GO" id="GO:0000160">
    <property type="term" value="P:phosphorelay signal transduction system"/>
    <property type="evidence" value="ECO:0007669"/>
    <property type="project" value="InterPro"/>
</dbReference>
<dbReference type="PROSITE" id="PS50110">
    <property type="entry name" value="RESPONSE_REGULATORY"/>
    <property type="match status" value="1"/>
</dbReference>
<keyword evidence="1 2" id="KW-0597">Phosphoprotein</keyword>
<gene>
    <name evidence="5" type="ORF">NITGR_90008</name>
</gene>
<dbReference type="Gene3D" id="3.40.50.2300">
    <property type="match status" value="1"/>
</dbReference>
<dbReference type="InParanoid" id="M1ZE91"/>
<feature type="modified residue" description="4-aspartylphosphate" evidence="2">
    <location>
        <position position="53"/>
    </location>
</feature>
<comment type="caution">
    <text evidence="5">The sequence shown here is derived from an EMBL/GenBank/DDBJ whole genome shotgun (WGS) entry which is preliminary data.</text>
</comment>
<proteinExistence type="predicted"/>
<sequence length="363" mass="40241">MKLKILVADDSISIQKLVAMAFYNEDMEVEGISDGIKAFNYLSDYKPDLVMADIYLPGMNGFELSKKIKNSDEFQNIHVLLLTSDFEELDEIMYADSEADGYISKPFKTDEIIRIVKRLLDGEAAPEPIAEEENEEYEIEGFDPNSEVEVEVDAGDEIEIEAVDEENEGDGPNWIELSPEDLVPPDTSPKEEPQAETAVEAVSDSIESGDSIPAAVPDRQQRQAAFQESMDELDLFFRQLTETTATRAPAEEQESAEPRIESPPHPDLIQEALAMMGEESPSSNGGHGSTPTRAEPVPVPGLNGDPLQDVVHQHIRSTLRTEMAGLSGTIRETVRQVVEEVAPDIIREVIQEEIARLKKSETL</sequence>